<gene>
    <name evidence="1" type="ORF">HA51_00840</name>
</gene>
<sequence length="345" mass="39190">MPNNFDFTDMVKLISPARLASYHSAFSIENKAELFGLYGWNLELSGALGSLLQLVEVALRNAINDAGKNSITTLPNQHWFELLPYHLIEDVNALPNSAGIKPMVKSPQVRDFENGLAKAKRSAQKLLKKKLGSDTAAAPTLDQIISQTDFSVWEYVMDKSFYDGDASKGFLWPKGYLYAFKKLPLVTGKNKQFQQRDIIRRRIESIRTLRNRIAHNEPVWKGTGFYDKSKTIEGLEEKISEVIELTYWISPSLNVFVRHSALMQRLRMIVSEHEINNATYRNATVNVSDFKSLLDCFDENKTTYRKTLISSGNFTGFIYSKNIDSTDDTFTARFTQPAVNVESCN</sequence>
<dbReference type="RefSeq" id="WP_084931246.1">
    <property type="nucleotide sequence ID" value="NZ_MLFR01000001.1"/>
</dbReference>
<proteinExistence type="predicted"/>
<evidence type="ECO:0000313" key="2">
    <source>
        <dbReference type="Proteomes" id="UP000193558"/>
    </source>
</evidence>
<accession>A0A1X1D4Q1</accession>
<comment type="caution">
    <text evidence="1">The sequence shown here is derived from an EMBL/GenBank/DDBJ whole genome shotgun (WGS) entry which is preliminary data.</text>
</comment>
<evidence type="ECO:0000313" key="1">
    <source>
        <dbReference type="EMBL" id="ORM71655.1"/>
    </source>
</evidence>
<evidence type="ECO:0008006" key="3">
    <source>
        <dbReference type="Google" id="ProtNLM"/>
    </source>
</evidence>
<dbReference type="Proteomes" id="UP000193558">
    <property type="component" value="Unassembled WGS sequence"/>
</dbReference>
<protein>
    <recommendedName>
        <fullName evidence="3">CAAX protease</fullName>
    </recommendedName>
</protein>
<name>A0A1X1D4Q1_9GAMM</name>
<reference evidence="1 2" key="1">
    <citation type="journal article" date="2017" name="Antonie Van Leeuwenhoek">
        <title>Phylogenomic resolution of the bacterial genus Pantoea and its relationship with Erwinia and Tatumella.</title>
        <authorList>
            <person name="Palmer M."/>
            <person name="Steenkamp E.T."/>
            <person name="Coetzee M.P."/>
            <person name="Chan W.Y."/>
            <person name="van Zyl E."/>
            <person name="De Maayer P."/>
            <person name="Coutinho T.A."/>
            <person name="Blom J."/>
            <person name="Smits T.H."/>
            <person name="Duffy B."/>
            <person name="Venter S.N."/>
        </authorList>
    </citation>
    <scope>NUCLEOTIDE SEQUENCE [LARGE SCALE GENOMIC DNA]</scope>
    <source>
        <strain evidence="1 2">LMG 26275</strain>
    </source>
</reference>
<dbReference type="EMBL" id="MLFR01000001">
    <property type="protein sequence ID" value="ORM71655.1"/>
    <property type="molecule type" value="Genomic_DNA"/>
</dbReference>
<dbReference type="AlphaFoldDB" id="A0A1X1D4Q1"/>
<dbReference type="OrthoDB" id="9813050at2"/>
<organism evidence="1 2">
    <name type="scientific">Pantoea rwandensis</name>
    <dbReference type="NCBI Taxonomy" id="1076550"/>
    <lineage>
        <taxon>Bacteria</taxon>
        <taxon>Pseudomonadati</taxon>
        <taxon>Pseudomonadota</taxon>
        <taxon>Gammaproteobacteria</taxon>
        <taxon>Enterobacterales</taxon>
        <taxon>Erwiniaceae</taxon>
        <taxon>Pantoea</taxon>
    </lineage>
</organism>